<accession>A0ABQ6Z8G4</accession>
<comment type="caution">
    <text evidence="2">The sequence shown here is derived from an EMBL/GenBank/DDBJ whole genome shotgun (WGS) entry which is preliminary data.</text>
</comment>
<evidence type="ECO:0000256" key="1">
    <source>
        <dbReference type="SAM" id="MobiDB-lite"/>
    </source>
</evidence>
<keyword evidence="3" id="KW-1185">Reference proteome</keyword>
<sequence length="276" mass="29052">MFVPCPHCQFLVAHHPQLRPLPADCPRCGRALQADGEPVASAESGLDTGPEHGSAATIDTAALLSDGRPLDDPASADNAAEAPAEGGVASESTGAANTATVEATPVVPGPAPAVTFASPGAPRRRAHWRWPLIVLLGLLLALQILLADRARLAEDPRWRPLVEAVCGTLGCALPPWHEPTAFTMLDRKVRPATHASGALRVDATFRNDARWSQAWPPLQLALSDADGRVLGSRVFLPQDYLGTAPATLLAPGQSAQITFVVQEPAPGTVAFSFQFR</sequence>
<name>A0ABQ6Z8G4_9GAMM</name>
<dbReference type="InterPro" id="IPR021834">
    <property type="entry name" value="DUF3426"/>
</dbReference>
<evidence type="ECO:0008006" key="4">
    <source>
        <dbReference type="Google" id="ProtNLM"/>
    </source>
</evidence>
<feature type="compositionally biased region" description="Low complexity" evidence="1">
    <location>
        <begin position="72"/>
        <end position="85"/>
    </location>
</feature>
<dbReference type="RefSeq" id="WP_162409822.1">
    <property type="nucleotide sequence ID" value="NZ_PDWN01000005.1"/>
</dbReference>
<gene>
    <name evidence="2" type="ORF">CSC65_06895</name>
</gene>
<dbReference type="Pfam" id="PF11906">
    <property type="entry name" value="DUF3426"/>
    <property type="match status" value="1"/>
</dbReference>
<dbReference type="Proteomes" id="UP000788419">
    <property type="component" value="Unassembled WGS sequence"/>
</dbReference>
<dbReference type="EMBL" id="PDWN01000005">
    <property type="protein sequence ID" value="KAF1695485.1"/>
    <property type="molecule type" value="Genomic_DNA"/>
</dbReference>
<proteinExistence type="predicted"/>
<evidence type="ECO:0000313" key="3">
    <source>
        <dbReference type="Proteomes" id="UP000788419"/>
    </source>
</evidence>
<feature type="region of interest" description="Disordered" evidence="1">
    <location>
        <begin position="65"/>
        <end position="95"/>
    </location>
</feature>
<organism evidence="2 3">
    <name type="scientific">Pseudoxanthomonas daejeonensis</name>
    <dbReference type="NCBI Taxonomy" id="266062"/>
    <lineage>
        <taxon>Bacteria</taxon>
        <taxon>Pseudomonadati</taxon>
        <taxon>Pseudomonadota</taxon>
        <taxon>Gammaproteobacteria</taxon>
        <taxon>Lysobacterales</taxon>
        <taxon>Lysobacteraceae</taxon>
        <taxon>Pseudoxanthomonas</taxon>
    </lineage>
</organism>
<reference evidence="2 3" key="1">
    <citation type="submission" date="2017-10" db="EMBL/GenBank/DDBJ databases">
        <title>Whole genome sequencing of members of genus Pseudoxanthomonas.</title>
        <authorList>
            <person name="Kumar S."/>
            <person name="Bansal K."/>
            <person name="Kaur A."/>
            <person name="Patil P."/>
            <person name="Sharma S."/>
            <person name="Patil P.B."/>
        </authorList>
    </citation>
    <scope>NUCLEOTIDE SEQUENCE [LARGE SCALE GENOMIC DNA]</scope>
    <source>
        <strain evidence="2 3">DSM 17801</strain>
    </source>
</reference>
<evidence type="ECO:0000313" key="2">
    <source>
        <dbReference type="EMBL" id="KAF1695485.1"/>
    </source>
</evidence>
<protein>
    <recommendedName>
        <fullName evidence="4">DUF3426 domain-containing protein</fullName>
    </recommendedName>
</protein>